<dbReference type="EMBL" id="JAMSHJ010000001">
    <property type="protein sequence ID" value="KAI5443122.1"/>
    <property type="molecule type" value="Genomic_DNA"/>
</dbReference>
<gene>
    <name evidence="2" type="ORF">KIW84_011960</name>
</gene>
<keyword evidence="1" id="KW-0812">Transmembrane</keyword>
<sequence>MCLSILPLLMRAGSSLSTKFVVKIMILSDPHADQIPSIKFNKPDKVTLLFFCSSFSAFFIGSIFSSFLSSSFSFFSFLCPVRSREQSISSITIIDLLDVSINSLFNSLLSLIVVSSRS</sequence>
<dbReference type="Gramene" id="Psat01G0196000-T3">
    <property type="protein sequence ID" value="KAI5443122.1"/>
    <property type="gene ID" value="KIW84_011960"/>
</dbReference>
<protein>
    <submittedName>
        <fullName evidence="2">AAA-ATPase ASD</fullName>
    </submittedName>
</protein>
<organism evidence="2 3">
    <name type="scientific">Pisum sativum</name>
    <name type="common">Garden pea</name>
    <name type="synonym">Lathyrus oleraceus</name>
    <dbReference type="NCBI Taxonomy" id="3888"/>
    <lineage>
        <taxon>Eukaryota</taxon>
        <taxon>Viridiplantae</taxon>
        <taxon>Streptophyta</taxon>
        <taxon>Embryophyta</taxon>
        <taxon>Tracheophyta</taxon>
        <taxon>Spermatophyta</taxon>
        <taxon>Magnoliopsida</taxon>
        <taxon>eudicotyledons</taxon>
        <taxon>Gunneridae</taxon>
        <taxon>Pentapetalae</taxon>
        <taxon>rosids</taxon>
        <taxon>fabids</taxon>
        <taxon>Fabales</taxon>
        <taxon>Fabaceae</taxon>
        <taxon>Papilionoideae</taxon>
        <taxon>50 kb inversion clade</taxon>
        <taxon>NPAAA clade</taxon>
        <taxon>Hologalegina</taxon>
        <taxon>IRL clade</taxon>
        <taxon>Fabeae</taxon>
        <taxon>Lathyrus</taxon>
    </lineage>
</organism>
<feature type="transmembrane region" description="Helical" evidence="1">
    <location>
        <begin position="48"/>
        <end position="81"/>
    </location>
</feature>
<name>A0A9D5BGB9_PEA</name>
<proteinExistence type="predicted"/>
<evidence type="ECO:0000313" key="3">
    <source>
        <dbReference type="Proteomes" id="UP001058974"/>
    </source>
</evidence>
<keyword evidence="3" id="KW-1185">Reference proteome</keyword>
<keyword evidence="1" id="KW-1133">Transmembrane helix</keyword>
<keyword evidence="1" id="KW-0472">Membrane</keyword>
<dbReference type="Proteomes" id="UP001058974">
    <property type="component" value="Chromosome 1"/>
</dbReference>
<accession>A0A9D5BGB9</accession>
<evidence type="ECO:0000313" key="2">
    <source>
        <dbReference type="EMBL" id="KAI5443122.1"/>
    </source>
</evidence>
<evidence type="ECO:0000256" key="1">
    <source>
        <dbReference type="SAM" id="Phobius"/>
    </source>
</evidence>
<reference evidence="2 3" key="1">
    <citation type="journal article" date="2022" name="Nat. Genet.">
        <title>Improved pea reference genome and pan-genome highlight genomic features and evolutionary characteristics.</title>
        <authorList>
            <person name="Yang T."/>
            <person name="Liu R."/>
            <person name="Luo Y."/>
            <person name="Hu S."/>
            <person name="Wang D."/>
            <person name="Wang C."/>
            <person name="Pandey M.K."/>
            <person name="Ge S."/>
            <person name="Xu Q."/>
            <person name="Li N."/>
            <person name="Li G."/>
            <person name="Huang Y."/>
            <person name="Saxena R.K."/>
            <person name="Ji Y."/>
            <person name="Li M."/>
            <person name="Yan X."/>
            <person name="He Y."/>
            <person name="Liu Y."/>
            <person name="Wang X."/>
            <person name="Xiang C."/>
            <person name="Varshney R.K."/>
            <person name="Ding H."/>
            <person name="Gao S."/>
            <person name="Zong X."/>
        </authorList>
    </citation>
    <scope>NUCLEOTIDE SEQUENCE [LARGE SCALE GENOMIC DNA]</scope>
    <source>
        <strain evidence="2 3">cv. Zhongwan 6</strain>
    </source>
</reference>
<dbReference type="AlphaFoldDB" id="A0A9D5BGB9"/>
<comment type="caution">
    <text evidence="2">The sequence shown here is derived from an EMBL/GenBank/DDBJ whole genome shotgun (WGS) entry which is preliminary data.</text>
</comment>